<dbReference type="Pfam" id="PF00593">
    <property type="entry name" value="TonB_dep_Rec_b-barrel"/>
    <property type="match status" value="1"/>
</dbReference>
<keyword evidence="19" id="KW-1185">Reference proteome</keyword>
<gene>
    <name evidence="18" type="ORF">HUO12_13460</name>
</gene>
<evidence type="ECO:0000313" key="19">
    <source>
        <dbReference type="Proteomes" id="UP000546031"/>
    </source>
</evidence>
<keyword evidence="5 12" id="KW-0812">Transmembrane</keyword>
<keyword evidence="9 14" id="KW-0798">TonB box</keyword>
<evidence type="ECO:0000256" key="5">
    <source>
        <dbReference type="ARBA" id="ARBA00022692"/>
    </source>
</evidence>
<dbReference type="Pfam" id="PF07715">
    <property type="entry name" value="Plug"/>
    <property type="match status" value="1"/>
</dbReference>
<dbReference type="PROSITE" id="PS52016">
    <property type="entry name" value="TONB_DEPENDENT_REC_3"/>
    <property type="match status" value="1"/>
</dbReference>
<evidence type="ECO:0000256" key="2">
    <source>
        <dbReference type="ARBA" id="ARBA00022448"/>
    </source>
</evidence>
<evidence type="ECO:0000256" key="13">
    <source>
        <dbReference type="PROSITE-ProRule" id="PRU10144"/>
    </source>
</evidence>
<dbReference type="RefSeq" id="WP_176274469.1">
    <property type="nucleotide sequence ID" value="NZ_JABWTA010000001.1"/>
</dbReference>
<keyword evidence="10 12" id="KW-0472">Membrane</keyword>
<dbReference type="InterPro" id="IPR039426">
    <property type="entry name" value="TonB-dep_rcpt-like"/>
</dbReference>
<evidence type="ECO:0000256" key="6">
    <source>
        <dbReference type="ARBA" id="ARBA00022729"/>
    </source>
</evidence>
<dbReference type="InterPro" id="IPR000531">
    <property type="entry name" value="Beta-barrel_TonB"/>
</dbReference>
<feature type="short sequence motif" description="TonB C-terminal box" evidence="13">
    <location>
        <begin position="750"/>
        <end position="767"/>
    </location>
</feature>
<keyword evidence="18" id="KW-0675">Receptor</keyword>
<evidence type="ECO:0000256" key="10">
    <source>
        <dbReference type="ARBA" id="ARBA00023136"/>
    </source>
</evidence>
<evidence type="ECO:0000256" key="15">
    <source>
        <dbReference type="SAM" id="MobiDB-lite"/>
    </source>
</evidence>
<comment type="caution">
    <text evidence="18">The sequence shown here is derived from an EMBL/GenBank/DDBJ whole genome shotgun (WGS) entry which is preliminary data.</text>
</comment>
<evidence type="ECO:0000256" key="1">
    <source>
        <dbReference type="ARBA" id="ARBA00004571"/>
    </source>
</evidence>
<feature type="compositionally biased region" description="Low complexity" evidence="15">
    <location>
        <begin position="1"/>
        <end position="12"/>
    </location>
</feature>
<dbReference type="PANTHER" id="PTHR32552">
    <property type="entry name" value="FERRICHROME IRON RECEPTOR-RELATED"/>
    <property type="match status" value="1"/>
</dbReference>
<feature type="region of interest" description="Disordered" evidence="15">
    <location>
        <begin position="1"/>
        <end position="24"/>
    </location>
</feature>
<feature type="domain" description="TonB-dependent receptor plug" evidence="17">
    <location>
        <begin position="42"/>
        <end position="150"/>
    </location>
</feature>
<keyword evidence="7" id="KW-0408">Iron</keyword>
<keyword evidence="2 12" id="KW-0813">Transport</keyword>
<comment type="similarity">
    <text evidence="12 14">Belongs to the TonB-dependent receptor family.</text>
</comment>
<protein>
    <submittedName>
        <fullName evidence="18">TonB-dependent receptor</fullName>
    </submittedName>
</protein>
<evidence type="ECO:0000313" key="18">
    <source>
        <dbReference type="EMBL" id="NVE95906.1"/>
    </source>
</evidence>
<keyword evidence="6" id="KW-0732">Signal</keyword>
<evidence type="ECO:0000256" key="7">
    <source>
        <dbReference type="ARBA" id="ARBA00023004"/>
    </source>
</evidence>
<feature type="domain" description="TonB-dependent receptor-like beta-barrel" evidence="16">
    <location>
        <begin position="232"/>
        <end position="717"/>
    </location>
</feature>
<keyword evidence="3 12" id="KW-1134">Transmembrane beta strand</keyword>
<evidence type="ECO:0000259" key="16">
    <source>
        <dbReference type="Pfam" id="PF00593"/>
    </source>
</evidence>
<evidence type="ECO:0000256" key="14">
    <source>
        <dbReference type="RuleBase" id="RU003357"/>
    </source>
</evidence>
<keyword evidence="11 12" id="KW-0998">Cell outer membrane</keyword>
<evidence type="ECO:0000256" key="8">
    <source>
        <dbReference type="ARBA" id="ARBA00023065"/>
    </source>
</evidence>
<dbReference type="PANTHER" id="PTHR32552:SF81">
    <property type="entry name" value="TONB-DEPENDENT OUTER MEMBRANE RECEPTOR"/>
    <property type="match status" value="1"/>
</dbReference>
<sequence>MAAAIAPTAAMAQDGAPSEEASNDDAGNVIVVTARRREERALDVPIAVTAISAEQLERSGTLEITEVAQEVPNLTLEVSRGTNTTLTAFIRGVGQQDPVAGFEAGVGLYVDDVYLNRPQAAVLDVYDVERIEVLRGPQGTLYGRNTIGGAIKYVTARLPDETQVKIRGTYGSYDQADLVISASTPISDSLRIGASGARLSRGGFGDNLELGTENYNKDVWAARGTLEFDNGPLFVRLAGDYVKDNSEARQGGRLIPGLFTGAPVLDDPYDTRAGLDIVDQEVEAYGGSLNIAVELSDTITLKSITGYREDKSTTPIDFDSLPEADLDVPAIYENDQFSQELQLLYEGDRLSGVLGAYYLDANAFTAFDVALFTTGALPFVGLPGLNAQTLGDVETETWSIFGDFTYDISDQWSISLGGRYTNDKRTSRVLRTTFIGGFSDLFDPDSAAIPIAVTSDFEGSETFKEFTPRASISFQPNENHNFYFTYSRGFKGGGFDPRGQTSSAPDLDGDGDIDFDDEFEFLRFAPETVDSYELGWKASLLDNAVNIALAIFKSDYNDVQIPGSVGVDSDNDGVFESFVGITSNAASADVNGIEFEGNALVGRDFAGDGSRFSINWSLGILDADFNTFIDAFGVDVADQRVFQNTPDVTGHMGFNLGIPAGSGMVDFLGSVSLRSDASQFEVPNEFLDQDGFALVDASLVYTDDSDFFSIGIHGKNLFDKRYIVAGYNFVAGGTGGAPFTSTLGLDGTLTGFYGDPRRVFVTGEIRF</sequence>
<dbReference type="EMBL" id="JABWTA010000001">
    <property type="protein sequence ID" value="NVE95906.1"/>
    <property type="molecule type" value="Genomic_DNA"/>
</dbReference>
<dbReference type="AlphaFoldDB" id="A0A850HFC6"/>
<accession>A0A850HFC6</accession>
<dbReference type="Gene3D" id="2.40.170.20">
    <property type="entry name" value="TonB-dependent receptor, beta-barrel domain"/>
    <property type="match status" value="1"/>
</dbReference>
<dbReference type="InterPro" id="IPR010917">
    <property type="entry name" value="TonB_rcpt_CS"/>
</dbReference>
<keyword evidence="8" id="KW-0406">Ion transport</keyword>
<dbReference type="InterPro" id="IPR012910">
    <property type="entry name" value="Plug_dom"/>
</dbReference>
<name>A0A850HFC6_9SPHN</name>
<dbReference type="SUPFAM" id="SSF56935">
    <property type="entry name" value="Porins"/>
    <property type="match status" value="1"/>
</dbReference>
<dbReference type="GO" id="GO:0009279">
    <property type="term" value="C:cell outer membrane"/>
    <property type="evidence" value="ECO:0007669"/>
    <property type="project" value="UniProtKB-SubCell"/>
</dbReference>
<evidence type="ECO:0000256" key="11">
    <source>
        <dbReference type="ARBA" id="ARBA00023237"/>
    </source>
</evidence>
<evidence type="ECO:0000256" key="4">
    <source>
        <dbReference type="ARBA" id="ARBA00022496"/>
    </source>
</evidence>
<reference evidence="18 19" key="1">
    <citation type="submission" date="2020-06" db="EMBL/GenBank/DDBJ databases">
        <title>Altererythrobacter lutimaris sp. nov., a marine bacterium isolated from a tidal flat.</title>
        <authorList>
            <person name="Kim D."/>
            <person name="Yoo Y."/>
            <person name="Kim J.-J."/>
        </authorList>
    </citation>
    <scope>NUCLEOTIDE SEQUENCE [LARGE SCALE GENOMIC DNA]</scope>
    <source>
        <strain evidence="18 19">JGD-16</strain>
    </source>
</reference>
<evidence type="ECO:0000256" key="9">
    <source>
        <dbReference type="ARBA" id="ARBA00023077"/>
    </source>
</evidence>
<organism evidence="18 19">
    <name type="scientific">Altererythrobacter lutimaris</name>
    <dbReference type="NCBI Taxonomy" id="2743979"/>
    <lineage>
        <taxon>Bacteria</taxon>
        <taxon>Pseudomonadati</taxon>
        <taxon>Pseudomonadota</taxon>
        <taxon>Alphaproteobacteria</taxon>
        <taxon>Sphingomonadales</taxon>
        <taxon>Erythrobacteraceae</taxon>
        <taxon>Altererythrobacter</taxon>
    </lineage>
</organism>
<dbReference type="Proteomes" id="UP000546031">
    <property type="component" value="Unassembled WGS sequence"/>
</dbReference>
<dbReference type="InterPro" id="IPR036942">
    <property type="entry name" value="Beta-barrel_TonB_sf"/>
</dbReference>
<comment type="subcellular location">
    <subcellularLocation>
        <location evidence="1 12">Cell outer membrane</location>
        <topology evidence="1 12">Multi-pass membrane protein</topology>
    </subcellularLocation>
</comment>
<keyword evidence="4" id="KW-0410">Iron transport</keyword>
<evidence type="ECO:0000256" key="3">
    <source>
        <dbReference type="ARBA" id="ARBA00022452"/>
    </source>
</evidence>
<proteinExistence type="inferred from homology"/>
<dbReference type="PROSITE" id="PS01156">
    <property type="entry name" value="TONB_DEPENDENT_REC_2"/>
    <property type="match status" value="1"/>
</dbReference>
<dbReference type="GO" id="GO:0006826">
    <property type="term" value="P:iron ion transport"/>
    <property type="evidence" value="ECO:0007669"/>
    <property type="project" value="UniProtKB-KW"/>
</dbReference>
<evidence type="ECO:0000256" key="12">
    <source>
        <dbReference type="PROSITE-ProRule" id="PRU01360"/>
    </source>
</evidence>
<evidence type="ECO:0000259" key="17">
    <source>
        <dbReference type="Pfam" id="PF07715"/>
    </source>
</evidence>